<evidence type="ECO:0000259" key="5">
    <source>
        <dbReference type="Pfam" id="PF04116"/>
    </source>
</evidence>
<proteinExistence type="predicted"/>
<dbReference type="Pfam" id="PF04116">
    <property type="entry name" value="FA_hydroxylase"/>
    <property type="match status" value="1"/>
</dbReference>
<dbReference type="GO" id="GO:0016020">
    <property type="term" value="C:membrane"/>
    <property type="evidence" value="ECO:0007669"/>
    <property type="project" value="UniProtKB-SubCell"/>
</dbReference>
<dbReference type="InterPro" id="IPR006694">
    <property type="entry name" value="Fatty_acid_hydroxylase"/>
</dbReference>
<dbReference type="AlphaFoldDB" id="A0A1Y5F7R7"/>
<dbReference type="GO" id="GO:0008610">
    <property type="term" value="P:lipid biosynthetic process"/>
    <property type="evidence" value="ECO:0007669"/>
    <property type="project" value="InterPro"/>
</dbReference>
<keyword evidence="4" id="KW-0472">Membrane</keyword>
<evidence type="ECO:0000313" key="7">
    <source>
        <dbReference type="Proteomes" id="UP000196531"/>
    </source>
</evidence>
<dbReference type="GO" id="GO:0005506">
    <property type="term" value="F:iron ion binding"/>
    <property type="evidence" value="ECO:0007669"/>
    <property type="project" value="InterPro"/>
</dbReference>
<evidence type="ECO:0000256" key="1">
    <source>
        <dbReference type="ARBA" id="ARBA00004370"/>
    </source>
</evidence>
<sequence>MSFILAFLLKNKLGLKNGVNKLFSKDIWLHPSSRLDIKLLLFNGLLKIVIVSLWVNLIPETTILFLKGIRFILPEITPFKTGAAIYFYTIMSFTIDDASRFLTHYFLHRFKFLWRFHRVHHSALVMTPLTLHRSHPIESLIMFFRNIVTHAATTALFIYCYRSHISAFEILGVNALGMAFNFALSNLRHSHVPISFGKLEGFFLSPLQHQIHHSILPREHHKNFGICFAFWDKLFKTWKPSEGEILEFGLKEESSMSFKKTLISPFRN</sequence>
<evidence type="ECO:0000256" key="4">
    <source>
        <dbReference type="ARBA" id="ARBA00023136"/>
    </source>
</evidence>
<gene>
    <name evidence="6" type="ORF">A9Q84_11470</name>
</gene>
<feature type="domain" description="Fatty acid hydroxylase" evidence="5">
    <location>
        <begin position="91"/>
        <end position="237"/>
    </location>
</feature>
<dbReference type="EMBL" id="MAAO01000006">
    <property type="protein sequence ID" value="OUR96948.1"/>
    <property type="molecule type" value="Genomic_DNA"/>
</dbReference>
<dbReference type="PANTHER" id="PTHR11863">
    <property type="entry name" value="STEROL DESATURASE"/>
    <property type="match status" value="1"/>
</dbReference>
<comment type="subcellular location">
    <subcellularLocation>
        <location evidence="1">Membrane</location>
    </subcellularLocation>
</comment>
<organism evidence="6 7">
    <name type="scientific">Halobacteriovorax marinus</name>
    <dbReference type="NCBI Taxonomy" id="97084"/>
    <lineage>
        <taxon>Bacteria</taxon>
        <taxon>Pseudomonadati</taxon>
        <taxon>Bdellovibrionota</taxon>
        <taxon>Bacteriovoracia</taxon>
        <taxon>Bacteriovoracales</taxon>
        <taxon>Halobacteriovoraceae</taxon>
        <taxon>Halobacteriovorax</taxon>
    </lineage>
</organism>
<evidence type="ECO:0000256" key="3">
    <source>
        <dbReference type="ARBA" id="ARBA00022989"/>
    </source>
</evidence>
<evidence type="ECO:0000313" key="6">
    <source>
        <dbReference type="EMBL" id="OUR96948.1"/>
    </source>
</evidence>
<reference evidence="7" key="1">
    <citation type="journal article" date="2017" name="Proc. Natl. Acad. Sci. U.S.A.">
        <title>Simulation of Deepwater Horizon oil plume reveals substrate specialization within a complex community of hydrocarbon-degraders.</title>
        <authorList>
            <person name="Hu P."/>
            <person name="Dubinsky E.A."/>
            <person name="Probst A.J."/>
            <person name="Wang J."/>
            <person name="Sieber C.M.K."/>
            <person name="Tom L.M."/>
            <person name="Gardinali P."/>
            <person name="Banfield J.F."/>
            <person name="Atlas R.M."/>
            <person name="Andersen G.L."/>
        </authorList>
    </citation>
    <scope>NUCLEOTIDE SEQUENCE [LARGE SCALE GENOMIC DNA]</scope>
</reference>
<evidence type="ECO:0000256" key="2">
    <source>
        <dbReference type="ARBA" id="ARBA00022692"/>
    </source>
</evidence>
<dbReference type="Proteomes" id="UP000196531">
    <property type="component" value="Unassembled WGS sequence"/>
</dbReference>
<dbReference type="InterPro" id="IPR050307">
    <property type="entry name" value="Sterol_Desaturase_Related"/>
</dbReference>
<keyword evidence="3" id="KW-1133">Transmembrane helix</keyword>
<dbReference type="GO" id="GO:0016491">
    <property type="term" value="F:oxidoreductase activity"/>
    <property type="evidence" value="ECO:0007669"/>
    <property type="project" value="InterPro"/>
</dbReference>
<protein>
    <recommendedName>
        <fullName evidence="5">Fatty acid hydroxylase domain-containing protein</fullName>
    </recommendedName>
</protein>
<keyword evidence="2" id="KW-0812">Transmembrane</keyword>
<comment type="caution">
    <text evidence="6">The sequence shown here is derived from an EMBL/GenBank/DDBJ whole genome shotgun (WGS) entry which is preliminary data.</text>
</comment>
<name>A0A1Y5F7R7_9BACT</name>
<accession>A0A1Y5F7R7</accession>